<proteinExistence type="predicted"/>
<comment type="caution">
    <text evidence="1">The sequence shown here is derived from an EMBL/GenBank/DDBJ whole genome shotgun (WGS) entry which is preliminary data.</text>
</comment>
<sequence length="63" mass="6988">MMPLFEDSPGFHATESSLEFDDSFPTLLIMFYLNVSLSLSSKSLSRCISTIFLLPCGHDMLPG</sequence>
<name>A0A5J5D7Q1_9PERO</name>
<keyword evidence="2" id="KW-1185">Reference proteome</keyword>
<protein>
    <submittedName>
        <fullName evidence="1">Uncharacterized protein</fullName>
    </submittedName>
</protein>
<reference evidence="1 2" key="1">
    <citation type="submission" date="2019-08" db="EMBL/GenBank/DDBJ databases">
        <title>A chromosome-level genome assembly, high-density linkage maps, and genome scans reveal the genomic architecture of hybrid incompatibilities underlying speciation via character displacement in darters (Percidae: Etheostominae).</title>
        <authorList>
            <person name="Moran R.L."/>
            <person name="Catchen J.M."/>
            <person name="Fuller R.C."/>
        </authorList>
    </citation>
    <scope>NUCLEOTIDE SEQUENCE [LARGE SCALE GENOMIC DNA]</scope>
    <source>
        <strain evidence="1">EspeVRDwgs_2016</strain>
        <tissue evidence="1">Muscle</tissue>
    </source>
</reference>
<organism evidence="1 2">
    <name type="scientific">Etheostoma spectabile</name>
    <name type="common">orangethroat darter</name>
    <dbReference type="NCBI Taxonomy" id="54343"/>
    <lineage>
        <taxon>Eukaryota</taxon>
        <taxon>Metazoa</taxon>
        <taxon>Chordata</taxon>
        <taxon>Craniata</taxon>
        <taxon>Vertebrata</taxon>
        <taxon>Euteleostomi</taxon>
        <taxon>Actinopterygii</taxon>
        <taxon>Neopterygii</taxon>
        <taxon>Teleostei</taxon>
        <taxon>Neoteleostei</taxon>
        <taxon>Acanthomorphata</taxon>
        <taxon>Eupercaria</taxon>
        <taxon>Perciformes</taxon>
        <taxon>Percoidei</taxon>
        <taxon>Percidae</taxon>
        <taxon>Etheostomatinae</taxon>
        <taxon>Etheostoma</taxon>
    </lineage>
</organism>
<dbReference type="AlphaFoldDB" id="A0A5J5D7Q1"/>
<accession>A0A5J5D7Q1</accession>
<dbReference type="Proteomes" id="UP000327493">
    <property type="component" value="Chromosome 9"/>
</dbReference>
<evidence type="ECO:0000313" key="1">
    <source>
        <dbReference type="EMBL" id="KAA8589414.1"/>
    </source>
</evidence>
<evidence type="ECO:0000313" key="2">
    <source>
        <dbReference type="Proteomes" id="UP000327493"/>
    </source>
</evidence>
<dbReference type="EMBL" id="VOFY01000009">
    <property type="protein sequence ID" value="KAA8589414.1"/>
    <property type="molecule type" value="Genomic_DNA"/>
</dbReference>
<gene>
    <name evidence="1" type="ORF">FQN60_012779</name>
</gene>